<keyword evidence="7 10" id="KW-1133">Transmembrane helix</keyword>
<dbReference type="PaxDb" id="121845-A0A1S3DNF0"/>
<comment type="similarity">
    <text evidence="2">Belongs to the GOSR1 family.</text>
</comment>
<evidence type="ECO:0000256" key="7">
    <source>
        <dbReference type="ARBA" id="ARBA00022989"/>
    </source>
</evidence>
<dbReference type="GO" id="GO:0006888">
    <property type="term" value="P:endoplasmic reticulum to Golgi vesicle-mediated transport"/>
    <property type="evidence" value="ECO:0007669"/>
    <property type="project" value="InterPro"/>
</dbReference>
<dbReference type="PIRSF" id="PIRSF027109">
    <property type="entry name" value="Golgi_SNARE"/>
    <property type="match status" value="1"/>
</dbReference>
<evidence type="ECO:0000256" key="8">
    <source>
        <dbReference type="ARBA" id="ARBA00023034"/>
    </source>
</evidence>
<evidence type="ECO:0000256" key="5">
    <source>
        <dbReference type="ARBA" id="ARBA00022692"/>
    </source>
</evidence>
<keyword evidence="6" id="KW-0653">Protein transport</keyword>
<dbReference type="GO" id="GO:0005801">
    <property type="term" value="C:cis-Golgi network"/>
    <property type="evidence" value="ECO:0007669"/>
    <property type="project" value="InterPro"/>
</dbReference>
<sequence>MCTSCLDLDSRNLSTFSSVYLALFSPSLPFPLFKFCISFSDLRKQARKLENDIDVKLTCLSKLGTGAHGLRSSESDTEPLLSADHMIESTASEIETLLTKLSNTNDKMSDIMAEGGKDAAAIHTLQRHKEILEDYKKELSKTMSNIHSRKEREQLLHSVRKDIDSYKNSASGLNRRMDLYLKENEHIRMSDRLVSDQINIAMDTREHLTSQRLNLKRLHTRLHDISSKFPLLNALMTKITMRKRRDSVIVGLVVGVCTFLILLYSFH</sequence>
<dbReference type="GO" id="GO:0006906">
    <property type="term" value="P:vesicle fusion"/>
    <property type="evidence" value="ECO:0007669"/>
    <property type="project" value="TreeGrafter"/>
</dbReference>
<dbReference type="InterPro" id="IPR023601">
    <property type="entry name" value="Golgi_SNAP_su1"/>
</dbReference>
<proteinExistence type="inferred from homology"/>
<evidence type="ECO:0000256" key="4">
    <source>
        <dbReference type="ARBA" id="ARBA00022448"/>
    </source>
</evidence>
<evidence type="ECO:0000256" key="10">
    <source>
        <dbReference type="SAM" id="Phobius"/>
    </source>
</evidence>
<protein>
    <recommendedName>
        <fullName evidence="3">Golgi SNAP receptor complex member 1</fullName>
    </recommendedName>
</protein>
<gene>
    <name evidence="12" type="primary">LOC103521966</name>
</gene>
<accession>A0A1S3DNF0</accession>
<evidence type="ECO:0000256" key="3">
    <source>
        <dbReference type="ARBA" id="ARBA00015612"/>
    </source>
</evidence>
<dbReference type="CDD" id="cd15864">
    <property type="entry name" value="SNARE_GS28"/>
    <property type="match status" value="1"/>
</dbReference>
<dbReference type="KEGG" id="dci:103521966"/>
<evidence type="ECO:0000256" key="6">
    <source>
        <dbReference type="ARBA" id="ARBA00022927"/>
    </source>
</evidence>
<dbReference type="GO" id="GO:0031201">
    <property type="term" value="C:SNARE complex"/>
    <property type="evidence" value="ECO:0007669"/>
    <property type="project" value="TreeGrafter"/>
</dbReference>
<keyword evidence="11" id="KW-1185">Reference proteome</keyword>
<dbReference type="Proteomes" id="UP000079169">
    <property type="component" value="Unplaced"/>
</dbReference>
<dbReference type="RefSeq" id="XP_008485291.3">
    <property type="nucleotide sequence ID" value="XM_008487069.3"/>
</dbReference>
<reference evidence="12" key="1">
    <citation type="submission" date="2025-08" db="UniProtKB">
        <authorList>
            <consortium name="RefSeq"/>
        </authorList>
    </citation>
    <scope>IDENTIFICATION</scope>
</reference>
<dbReference type="PANTHER" id="PTHR21094:SF2">
    <property type="entry name" value="GOLGI SNAP RECEPTOR COMPLEX MEMBER 1"/>
    <property type="match status" value="1"/>
</dbReference>
<keyword evidence="5 10" id="KW-0812">Transmembrane</keyword>
<keyword evidence="8" id="KW-0333">Golgi apparatus</keyword>
<dbReference type="STRING" id="121845.A0A1S3DNF0"/>
<dbReference type="Pfam" id="PF12352">
    <property type="entry name" value="V-SNARE_C"/>
    <property type="match status" value="1"/>
</dbReference>
<organism evidence="11 12">
    <name type="scientific">Diaphorina citri</name>
    <name type="common">Asian citrus psyllid</name>
    <dbReference type="NCBI Taxonomy" id="121845"/>
    <lineage>
        <taxon>Eukaryota</taxon>
        <taxon>Metazoa</taxon>
        <taxon>Ecdysozoa</taxon>
        <taxon>Arthropoda</taxon>
        <taxon>Hexapoda</taxon>
        <taxon>Insecta</taxon>
        <taxon>Pterygota</taxon>
        <taxon>Neoptera</taxon>
        <taxon>Paraneoptera</taxon>
        <taxon>Hemiptera</taxon>
        <taxon>Sternorrhyncha</taxon>
        <taxon>Psylloidea</taxon>
        <taxon>Psyllidae</taxon>
        <taxon>Diaphorininae</taxon>
        <taxon>Diaphorina</taxon>
    </lineage>
</organism>
<evidence type="ECO:0000256" key="2">
    <source>
        <dbReference type="ARBA" id="ARBA00008473"/>
    </source>
</evidence>
<evidence type="ECO:0000313" key="11">
    <source>
        <dbReference type="Proteomes" id="UP000079169"/>
    </source>
</evidence>
<dbReference type="GO" id="GO:0005484">
    <property type="term" value="F:SNAP receptor activity"/>
    <property type="evidence" value="ECO:0007669"/>
    <property type="project" value="TreeGrafter"/>
</dbReference>
<dbReference type="GO" id="GO:0048219">
    <property type="term" value="P:inter-Golgi cisterna vesicle-mediated transport"/>
    <property type="evidence" value="ECO:0007669"/>
    <property type="project" value="TreeGrafter"/>
</dbReference>
<dbReference type="PANTHER" id="PTHR21094">
    <property type="entry name" value="GOS-28 SNARE- RELATED"/>
    <property type="match status" value="1"/>
</dbReference>
<comment type="subcellular location">
    <subcellularLocation>
        <location evidence="1">Golgi apparatus membrane</location>
        <topology evidence="1">Single-pass type IV membrane protein</topology>
    </subcellularLocation>
</comment>
<name>A0A1S3DNF0_DIACI</name>
<evidence type="ECO:0000313" key="12">
    <source>
        <dbReference type="RefSeq" id="XP_008485291.3"/>
    </source>
</evidence>
<dbReference type="GO" id="GO:0005797">
    <property type="term" value="C:Golgi medial cisterna"/>
    <property type="evidence" value="ECO:0007669"/>
    <property type="project" value="TreeGrafter"/>
</dbReference>
<dbReference type="GeneID" id="103521966"/>
<keyword evidence="9 10" id="KW-0472">Membrane</keyword>
<keyword evidence="4" id="KW-0813">Transport</keyword>
<feature type="transmembrane region" description="Helical" evidence="10">
    <location>
        <begin position="248"/>
        <end position="266"/>
    </location>
</feature>
<dbReference type="AlphaFoldDB" id="A0A1S3DNF0"/>
<dbReference type="GO" id="GO:0000139">
    <property type="term" value="C:Golgi membrane"/>
    <property type="evidence" value="ECO:0007669"/>
    <property type="project" value="UniProtKB-SubCell"/>
</dbReference>
<evidence type="ECO:0000256" key="9">
    <source>
        <dbReference type="ARBA" id="ARBA00023136"/>
    </source>
</evidence>
<evidence type="ECO:0000256" key="1">
    <source>
        <dbReference type="ARBA" id="ARBA00004409"/>
    </source>
</evidence>
<feature type="transmembrane region" description="Helical" evidence="10">
    <location>
        <begin position="20"/>
        <end position="39"/>
    </location>
</feature>
<dbReference type="GO" id="GO:0015031">
    <property type="term" value="P:protein transport"/>
    <property type="evidence" value="ECO:0007669"/>
    <property type="project" value="UniProtKB-KW"/>
</dbReference>